<reference evidence="3" key="1">
    <citation type="journal article" date="2019" name="Int. J. Syst. Evol. Microbiol.">
        <title>The Global Catalogue of Microorganisms (GCM) 10K type strain sequencing project: providing services to taxonomists for standard genome sequencing and annotation.</title>
        <authorList>
            <consortium name="The Broad Institute Genomics Platform"/>
            <consortium name="The Broad Institute Genome Sequencing Center for Infectious Disease"/>
            <person name="Wu L."/>
            <person name="Ma J."/>
        </authorList>
    </citation>
    <scope>NUCLEOTIDE SEQUENCE [LARGE SCALE GENOMIC DNA]</scope>
    <source>
        <strain evidence="3">KCTC 42805</strain>
    </source>
</reference>
<proteinExistence type="predicted"/>
<keyword evidence="3" id="KW-1185">Reference proteome</keyword>
<name>A0ABW5M2B0_9BACT</name>
<dbReference type="RefSeq" id="WP_381520748.1">
    <property type="nucleotide sequence ID" value="NZ_JBHULN010000003.1"/>
</dbReference>
<evidence type="ECO:0000313" key="2">
    <source>
        <dbReference type="EMBL" id="MFD2570268.1"/>
    </source>
</evidence>
<feature type="compositionally biased region" description="Low complexity" evidence="1">
    <location>
        <begin position="1"/>
        <end position="17"/>
    </location>
</feature>
<dbReference type="Proteomes" id="UP001597469">
    <property type="component" value="Unassembled WGS sequence"/>
</dbReference>
<protein>
    <submittedName>
        <fullName evidence="2">Uncharacterized protein</fullName>
    </submittedName>
</protein>
<evidence type="ECO:0000313" key="3">
    <source>
        <dbReference type="Proteomes" id="UP001597469"/>
    </source>
</evidence>
<sequence>MQKRVTTTIRSPRTSPTASLRSPAAADRPAGIPDKLMTYDEYLTDERVKQQREELYVAVA</sequence>
<comment type="caution">
    <text evidence="2">The sequence shown here is derived from an EMBL/GenBank/DDBJ whole genome shotgun (WGS) entry which is preliminary data.</text>
</comment>
<accession>A0ABW5M2B0</accession>
<dbReference type="EMBL" id="JBHULN010000003">
    <property type="protein sequence ID" value="MFD2570268.1"/>
    <property type="molecule type" value="Genomic_DNA"/>
</dbReference>
<organism evidence="2 3">
    <name type="scientific">Spirosoma soli</name>
    <dbReference type="NCBI Taxonomy" id="1770529"/>
    <lineage>
        <taxon>Bacteria</taxon>
        <taxon>Pseudomonadati</taxon>
        <taxon>Bacteroidota</taxon>
        <taxon>Cytophagia</taxon>
        <taxon>Cytophagales</taxon>
        <taxon>Cytophagaceae</taxon>
        <taxon>Spirosoma</taxon>
    </lineage>
</organism>
<evidence type="ECO:0000256" key="1">
    <source>
        <dbReference type="SAM" id="MobiDB-lite"/>
    </source>
</evidence>
<feature type="region of interest" description="Disordered" evidence="1">
    <location>
        <begin position="1"/>
        <end position="32"/>
    </location>
</feature>
<gene>
    <name evidence="2" type="ORF">ACFSUS_06450</name>
</gene>